<organism evidence="2 3">
    <name type="scientific">Mycteria americana</name>
    <name type="common">Wood stork</name>
    <dbReference type="NCBI Taxonomy" id="33587"/>
    <lineage>
        <taxon>Eukaryota</taxon>
        <taxon>Metazoa</taxon>
        <taxon>Chordata</taxon>
        <taxon>Craniata</taxon>
        <taxon>Vertebrata</taxon>
        <taxon>Euteleostomi</taxon>
        <taxon>Archelosauria</taxon>
        <taxon>Archosauria</taxon>
        <taxon>Dinosauria</taxon>
        <taxon>Saurischia</taxon>
        <taxon>Theropoda</taxon>
        <taxon>Coelurosauria</taxon>
        <taxon>Aves</taxon>
        <taxon>Neognathae</taxon>
        <taxon>Neoaves</taxon>
        <taxon>Aequornithes</taxon>
        <taxon>Ciconiiformes</taxon>
        <taxon>Ciconiidae</taxon>
        <taxon>Mycteria</taxon>
    </lineage>
</organism>
<feature type="region of interest" description="Disordered" evidence="1">
    <location>
        <begin position="139"/>
        <end position="160"/>
    </location>
</feature>
<comment type="caution">
    <text evidence="2">The sequence shown here is derived from an EMBL/GenBank/DDBJ whole genome shotgun (WGS) entry which is preliminary data.</text>
</comment>
<keyword evidence="3" id="KW-1185">Reference proteome</keyword>
<proteinExistence type="predicted"/>
<protein>
    <submittedName>
        <fullName evidence="2">Uncharacterized protein</fullName>
    </submittedName>
</protein>
<accession>A0AAN7N8Y4</accession>
<feature type="region of interest" description="Disordered" evidence="1">
    <location>
        <begin position="175"/>
        <end position="252"/>
    </location>
</feature>
<feature type="compositionally biased region" description="Basic and acidic residues" evidence="1">
    <location>
        <begin position="143"/>
        <end position="156"/>
    </location>
</feature>
<reference evidence="2 3" key="1">
    <citation type="journal article" date="2023" name="J. Hered.">
        <title>Chromosome-level genome of the wood stork (Mycteria americana) provides insight into avian chromosome evolution.</title>
        <authorList>
            <person name="Flamio R. Jr."/>
            <person name="Ramstad K.M."/>
        </authorList>
    </citation>
    <scope>NUCLEOTIDE SEQUENCE [LARGE SCALE GENOMIC DNA]</scope>
    <source>
        <strain evidence="2">JAX WOST 10</strain>
    </source>
</reference>
<dbReference type="Proteomes" id="UP001333110">
    <property type="component" value="Unassembled WGS sequence"/>
</dbReference>
<evidence type="ECO:0000313" key="2">
    <source>
        <dbReference type="EMBL" id="KAK4820316.1"/>
    </source>
</evidence>
<dbReference type="EMBL" id="JAUNZN010000006">
    <property type="protein sequence ID" value="KAK4820316.1"/>
    <property type="molecule type" value="Genomic_DNA"/>
</dbReference>
<sequence length="252" mass="27937">MPFSRALKSYATSTRIPAAAPQHTHSRGWVTWPSRDLDPRLYMLSMTSYGTEYPFGQLGSAVPAVSPPNLLCTPSLLTGGTLKDFDRMIPERKARKDQALRRFKAMRKAPPGQWLCSSSSSSRPRLEAFTHSRLATSSLASAEGRRNRTGQHDRCRTGGALNTISKKFKNIIQRSAPRPDSYEWQGTVVTPAPPVTDNAVQPGNQPVSVSVTPTHKKKSWKQKSAHLEREDERPGPSPGEEEEELVDETETT</sequence>
<feature type="compositionally biased region" description="Polar residues" evidence="1">
    <location>
        <begin position="198"/>
        <end position="213"/>
    </location>
</feature>
<dbReference type="AlphaFoldDB" id="A0AAN7N8Y4"/>
<feature type="compositionally biased region" description="Basic and acidic residues" evidence="1">
    <location>
        <begin position="225"/>
        <end position="234"/>
    </location>
</feature>
<feature type="compositionally biased region" description="Basic residues" evidence="1">
    <location>
        <begin position="214"/>
        <end position="224"/>
    </location>
</feature>
<name>A0AAN7N8Y4_MYCAM</name>
<feature type="compositionally biased region" description="Acidic residues" evidence="1">
    <location>
        <begin position="239"/>
        <end position="252"/>
    </location>
</feature>
<evidence type="ECO:0000313" key="3">
    <source>
        <dbReference type="Proteomes" id="UP001333110"/>
    </source>
</evidence>
<gene>
    <name evidence="2" type="ORF">QYF61_022933</name>
</gene>
<evidence type="ECO:0000256" key="1">
    <source>
        <dbReference type="SAM" id="MobiDB-lite"/>
    </source>
</evidence>